<keyword evidence="2" id="KW-1185">Reference proteome</keyword>
<keyword evidence="1" id="KW-0449">Lipoprotein</keyword>
<name>A0ABV7VRW1_9GAMM</name>
<protein>
    <submittedName>
        <fullName evidence="1">YajG family lipoprotein</fullName>
    </submittedName>
</protein>
<dbReference type="Pfam" id="PF03923">
    <property type="entry name" value="Lipoprotein_16"/>
    <property type="match status" value="1"/>
</dbReference>
<dbReference type="InterPro" id="IPR005619">
    <property type="entry name" value="Uncharacterised_YajG"/>
</dbReference>
<dbReference type="Proteomes" id="UP001595722">
    <property type="component" value="Unassembled WGS sequence"/>
</dbReference>
<reference evidence="2" key="1">
    <citation type="journal article" date="2019" name="Int. J. Syst. Evol. Microbiol.">
        <title>The Global Catalogue of Microorganisms (GCM) 10K type strain sequencing project: providing services to taxonomists for standard genome sequencing and annotation.</title>
        <authorList>
            <consortium name="The Broad Institute Genomics Platform"/>
            <consortium name="The Broad Institute Genome Sequencing Center for Infectious Disease"/>
            <person name="Wu L."/>
            <person name="Ma J."/>
        </authorList>
    </citation>
    <scope>NUCLEOTIDE SEQUENCE [LARGE SCALE GENOMIC DNA]</scope>
    <source>
        <strain evidence="2">KCTC 42424</strain>
    </source>
</reference>
<proteinExistence type="predicted"/>
<comment type="caution">
    <text evidence="1">The sequence shown here is derived from an EMBL/GenBank/DDBJ whole genome shotgun (WGS) entry which is preliminary data.</text>
</comment>
<dbReference type="EMBL" id="JBHRYB010000005">
    <property type="protein sequence ID" value="MFC3679491.1"/>
    <property type="molecule type" value="Genomic_DNA"/>
</dbReference>
<organism evidence="1 2">
    <name type="scientific">Bacterioplanoides pacificum</name>
    <dbReference type="NCBI Taxonomy" id="1171596"/>
    <lineage>
        <taxon>Bacteria</taxon>
        <taxon>Pseudomonadati</taxon>
        <taxon>Pseudomonadota</taxon>
        <taxon>Gammaproteobacteria</taxon>
        <taxon>Oceanospirillales</taxon>
        <taxon>Oceanospirillaceae</taxon>
        <taxon>Bacterioplanoides</taxon>
    </lineage>
</organism>
<evidence type="ECO:0000313" key="2">
    <source>
        <dbReference type="Proteomes" id="UP001595722"/>
    </source>
</evidence>
<dbReference type="RefSeq" id="WP_376865195.1">
    <property type="nucleotide sequence ID" value="NZ_JBHRYB010000005.1"/>
</dbReference>
<evidence type="ECO:0000313" key="1">
    <source>
        <dbReference type="EMBL" id="MFC3679491.1"/>
    </source>
</evidence>
<sequence length="197" mass="22058">MVNSLRTLLLTAALASGLTGCVLAPQMIELNESYPLTAAQVHPQRDALVRVVDRRQRFSAEQIGHRGGRLPENSPLSIQAELKDVLTQRLQNSMSQLGFGGSSPLPPLKVQLDINDFIYTCNEGALVNECGMQMAFYLTVISDSQTFTKPYTIKESRRLAASPNVQYNQQWVNEVLDKLWAHIFSDHELMMALNVQR</sequence>
<gene>
    <name evidence="1" type="ORF">ACFOMG_05110</name>
</gene>
<accession>A0ABV7VRW1</accession>
<dbReference type="PROSITE" id="PS51257">
    <property type="entry name" value="PROKAR_LIPOPROTEIN"/>
    <property type="match status" value="1"/>
</dbReference>